<evidence type="ECO:0000313" key="2">
    <source>
        <dbReference type="EMBL" id="GBC63990.1"/>
    </source>
</evidence>
<dbReference type="Gene3D" id="3.90.226.10">
    <property type="entry name" value="2-enoyl-CoA Hydratase, Chain A, domain 1"/>
    <property type="match status" value="1"/>
</dbReference>
<dbReference type="Pfam" id="PF00378">
    <property type="entry name" value="ECH_1"/>
    <property type="match status" value="1"/>
</dbReference>
<dbReference type="GO" id="GO:0004165">
    <property type="term" value="F:delta(3)-delta(2)-enoyl-CoA isomerase activity"/>
    <property type="evidence" value="ECO:0007669"/>
    <property type="project" value="TreeGrafter"/>
</dbReference>
<sequence>MAMVEYTLDGSVAVMTLNSGENRFNPEFLNAVLQVMDEIENETEALTLVVKSAHEKIFSNGIDLEWLIPVVQKNDMQAAKDFFYLLNRLFRRTLTYPMITVAALTGHAFAGGAIWSCAYDFRFMRSDRGYFCFPEVDLGIPFLPGMLGLLRKAIPFYKMEEMHHTAARLTADECEKHHIVTKACHMDTLMDETLAFAKGLTKRREVVREMKARLYRDILHAIDVEDVPYIESEKFNIG</sequence>
<dbReference type="GO" id="GO:0006635">
    <property type="term" value="P:fatty acid beta-oxidation"/>
    <property type="evidence" value="ECO:0007669"/>
    <property type="project" value="TreeGrafter"/>
</dbReference>
<keyword evidence="1" id="KW-0472">Membrane</keyword>
<dbReference type="Proteomes" id="UP000288096">
    <property type="component" value="Unassembled WGS sequence"/>
</dbReference>
<dbReference type="OrthoDB" id="5365311at2"/>
<keyword evidence="3" id="KW-1185">Reference proteome</keyword>
<name>A0A401G434_9BACT</name>
<dbReference type="InterPro" id="IPR029045">
    <property type="entry name" value="ClpP/crotonase-like_dom_sf"/>
</dbReference>
<proteinExistence type="predicted"/>
<feature type="transmembrane region" description="Helical" evidence="1">
    <location>
        <begin position="94"/>
        <end position="118"/>
    </location>
</feature>
<reference evidence="3" key="1">
    <citation type="submission" date="2017-11" db="EMBL/GenBank/DDBJ databases">
        <authorList>
            <person name="Watanabe M."/>
            <person name="Kojima H."/>
        </authorList>
    </citation>
    <scope>NUCLEOTIDE SEQUENCE [LARGE SCALE GENOMIC DNA]</scope>
    <source>
        <strain evidence="3">Tokyo 01</strain>
    </source>
</reference>
<dbReference type="AlphaFoldDB" id="A0A401G434"/>
<dbReference type="SUPFAM" id="SSF52096">
    <property type="entry name" value="ClpP/crotonase"/>
    <property type="match status" value="1"/>
</dbReference>
<gene>
    <name evidence="2" type="ORF">DENIS_4990</name>
</gene>
<dbReference type="RefSeq" id="WP_124331000.1">
    <property type="nucleotide sequence ID" value="NZ_BEXT01000001.1"/>
</dbReference>
<evidence type="ECO:0000313" key="3">
    <source>
        <dbReference type="Proteomes" id="UP000288096"/>
    </source>
</evidence>
<comment type="caution">
    <text evidence="2">The sequence shown here is derived from an EMBL/GenBank/DDBJ whole genome shotgun (WGS) entry which is preliminary data.</text>
</comment>
<keyword evidence="2" id="KW-0413">Isomerase</keyword>
<dbReference type="PANTHER" id="PTHR11941">
    <property type="entry name" value="ENOYL-COA HYDRATASE-RELATED"/>
    <property type="match status" value="1"/>
</dbReference>
<evidence type="ECO:0000256" key="1">
    <source>
        <dbReference type="SAM" id="Phobius"/>
    </source>
</evidence>
<dbReference type="InterPro" id="IPR001753">
    <property type="entry name" value="Enoyl-CoA_hydra/iso"/>
</dbReference>
<keyword evidence="1" id="KW-1133">Transmembrane helix</keyword>
<dbReference type="CDD" id="cd06558">
    <property type="entry name" value="crotonase-like"/>
    <property type="match status" value="1"/>
</dbReference>
<dbReference type="PANTHER" id="PTHR11941:SF75">
    <property type="entry name" value="ENOYL-COA HYDRATASE_ISOMERASE FAMILY PROTEIN"/>
    <property type="match status" value="1"/>
</dbReference>
<organism evidence="2 3">
    <name type="scientific">Desulfonema ishimotonii</name>
    <dbReference type="NCBI Taxonomy" id="45657"/>
    <lineage>
        <taxon>Bacteria</taxon>
        <taxon>Pseudomonadati</taxon>
        <taxon>Thermodesulfobacteriota</taxon>
        <taxon>Desulfobacteria</taxon>
        <taxon>Desulfobacterales</taxon>
        <taxon>Desulfococcaceae</taxon>
        <taxon>Desulfonema</taxon>
    </lineage>
</organism>
<accession>A0A401G434</accession>
<keyword evidence="1" id="KW-0812">Transmembrane</keyword>
<reference evidence="3" key="2">
    <citation type="submission" date="2019-01" db="EMBL/GenBank/DDBJ databases">
        <title>Genome sequence of Desulfonema ishimotonii strain Tokyo 01.</title>
        <authorList>
            <person name="Fukui M."/>
        </authorList>
    </citation>
    <scope>NUCLEOTIDE SEQUENCE [LARGE SCALE GENOMIC DNA]</scope>
    <source>
        <strain evidence="3">Tokyo 01</strain>
    </source>
</reference>
<protein>
    <submittedName>
        <fullName evidence="2">Enoyl-CoA hydratase/isomerase family protein</fullName>
    </submittedName>
</protein>
<dbReference type="EMBL" id="BEXT01000001">
    <property type="protein sequence ID" value="GBC63990.1"/>
    <property type="molecule type" value="Genomic_DNA"/>
</dbReference>